<evidence type="ECO:0000256" key="6">
    <source>
        <dbReference type="ARBA" id="ARBA00023136"/>
    </source>
</evidence>
<feature type="transmembrane region" description="Helical" evidence="7">
    <location>
        <begin position="403"/>
        <end position="424"/>
    </location>
</feature>
<keyword evidence="2" id="KW-0813">Transport</keyword>
<evidence type="ECO:0000313" key="9">
    <source>
        <dbReference type="Proteomes" id="UP000466794"/>
    </source>
</evidence>
<keyword evidence="6 7" id="KW-0472">Membrane</keyword>
<feature type="transmembrane region" description="Helical" evidence="7">
    <location>
        <begin position="240"/>
        <end position="257"/>
    </location>
</feature>
<evidence type="ECO:0000256" key="2">
    <source>
        <dbReference type="ARBA" id="ARBA00022448"/>
    </source>
</evidence>
<comment type="subcellular location">
    <subcellularLocation>
        <location evidence="1">Cell membrane</location>
        <topology evidence="1">Multi-pass membrane protein</topology>
    </subcellularLocation>
</comment>
<feature type="transmembrane region" description="Helical" evidence="7">
    <location>
        <begin position="315"/>
        <end position="339"/>
    </location>
</feature>
<feature type="transmembrane region" description="Helical" evidence="7">
    <location>
        <begin position="107"/>
        <end position="132"/>
    </location>
</feature>
<evidence type="ECO:0000256" key="5">
    <source>
        <dbReference type="ARBA" id="ARBA00022989"/>
    </source>
</evidence>
<dbReference type="AlphaFoldDB" id="A0A7K1US31"/>
<feature type="transmembrane region" description="Helical" evidence="7">
    <location>
        <begin position="469"/>
        <end position="492"/>
    </location>
</feature>
<reference evidence="8 9" key="1">
    <citation type="submission" date="2019-12" db="EMBL/GenBank/DDBJ databases">
        <title>Nocardia sp. nov. ET3-3 isolated from soil.</title>
        <authorList>
            <person name="Kanchanasin P."/>
            <person name="Tanasupawat S."/>
            <person name="Yuki M."/>
            <person name="Kudo T."/>
        </authorList>
    </citation>
    <scope>NUCLEOTIDE SEQUENCE [LARGE SCALE GENOMIC DNA]</scope>
    <source>
        <strain evidence="8 9">ET3-3</strain>
    </source>
</reference>
<keyword evidence="9" id="KW-1185">Reference proteome</keyword>
<name>A0A7K1US31_9NOCA</name>
<dbReference type="Proteomes" id="UP000466794">
    <property type="component" value="Unassembled WGS sequence"/>
</dbReference>
<keyword evidence="4 7" id="KW-0812">Transmembrane</keyword>
<keyword evidence="3" id="KW-1003">Cell membrane</keyword>
<dbReference type="InterPro" id="IPR010290">
    <property type="entry name" value="TM_effector"/>
</dbReference>
<dbReference type="SUPFAM" id="SSF103473">
    <property type="entry name" value="MFS general substrate transporter"/>
    <property type="match status" value="1"/>
</dbReference>
<dbReference type="EMBL" id="WRPP01000001">
    <property type="protein sequence ID" value="MVU77156.1"/>
    <property type="molecule type" value="Genomic_DNA"/>
</dbReference>
<dbReference type="GO" id="GO:0005886">
    <property type="term" value="C:plasma membrane"/>
    <property type="evidence" value="ECO:0007669"/>
    <property type="project" value="UniProtKB-SubCell"/>
</dbReference>
<proteinExistence type="predicted"/>
<accession>A0A7K1US31</accession>
<dbReference type="CDD" id="cd06173">
    <property type="entry name" value="MFS_MefA_like"/>
    <property type="match status" value="1"/>
</dbReference>
<evidence type="ECO:0008006" key="10">
    <source>
        <dbReference type="Google" id="ProtNLM"/>
    </source>
</evidence>
<feature type="transmembrane region" description="Helical" evidence="7">
    <location>
        <begin position="195"/>
        <end position="219"/>
    </location>
</feature>
<feature type="transmembrane region" description="Helical" evidence="7">
    <location>
        <begin position="445"/>
        <end position="463"/>
    </location>
</feature>
<keyword evidence="5 7" id="KW-1133">Transmembrane helix</keyword>
<feature type="transmembrane region" description="Helical" evidence="7">
    <location>
        <begin position="379"/>
        <end position="397"/>
    </location>
</feature>
<dbReference type="InterPro" id="IPR036259">
    <property type="entry name" value="MFS_trans_sf"/>
</dbReference>
<protein>
    <recommendedName>
        <fullName evidence="10">MFS transporter</fullName>
    </recommendedName>
</protein>
<dbReference type="Gene3D" id="1.20.1250.20">
    <property type="entry name" value="MFS general substrate transporter like domains"/>
    <property type="match status" value="1"/>
</dbReference>
<evidence type="ECO:0000256" key="7">
    <source>
        <dbReference type="SAM" id="Phobius"/>
    </source>
</evidence>
<dbReference type="Pfam" id="PF05977">
    <property type="entry name" value="MFS_3"/>
    <property type="match status" value="1"/>
</dbReference>
<comment type="caution">
    <text evidence="8">The sequence shown here is derived from an EMBL/GenBank/DDBJ whole genome shotgun (WGS) entry which is preliminary data.</text>
</comment>
<sequence>MLRAWARRPAARRGHGDGAAEGVNDYARAGFDQSHSGSLASFAVKIVEKPALSAQGGDRPWAHQQTITSCQSRRHNAAWAARRQPGANRLLCGAVPLLTLLRRPRILAIWSAQLLSILGDRFYALAIMWIALERSGPVAMGAVAIAESVPFILIGAFGVRLLQRCATFRILAAIDCVRALLVAAMPLLWNAGGTSAMLCTAAALGALAAIFDPSLSALTPDLVDEDERHALVAAMDLNGRIARVAGPALAGVLLLLIPISALFLADAMTFTVSVVALLYLASAQPAVASSATTGAPATAGAPTASARRLIRQQPALGVAFAVHAAGLFLNALPAIGLPLLLAHQIGAGPAAYGWVLTATGLASLVGNLTASRIRPATVFLPRFCLAWATAGVLMMATGAAHNLALVLMFAALSGFVTPFISITLGAQLAAHPRPARLRLVTINHTVMRSAGTAGMAIIPALIAPAPARGFILGGTALAVVAVTAWAITAAAARAPRTRSVRVVEAAASTTRTDSTGQAA</sequence>
<evidence type="ECO:0000256" key="4">
    <source>
        <dbReference type="ARBA" id="ARBA00022692"/>
    </source>
</evidence>
<evidence type="ECO:0000256" key="3">
    <source>
        <dbReference type="ARBA" id="ARBA00022475"/>
    </source>
</evidence>
<evidence type="ECO:0000256" key="1">
    <source>
        <dbReference type="ARBA" id="ARBA00004651"/>
    </source>
</evidence>
<feature type="transmembrane region" description="Helical" evidence="7">
    <location>
        <begin position="351"/>
        <end position="370"/>
    </location>
</feature>
<dbReference type="PANTHER" id="PTHR23513:SF11">
    <property type="entry name" value="STAPHYLOFERRIN A TRANSPORTER"/>
    <property type="match status" value="1"/>
</dbReference>
<evidence type="ECO:0000313" key="8">
    <source>
        <dbReference type="EMBL" id="MVU77156.1"/>
    </source>
</evidence>
<feature type="transmembrane region" description="Helical" evidence="7">
    <location>
        <begin position="138"/>
        <end position="158"/>
    </location>
</feature>
<dbReference type="PANTHER" id="PTHR23513">
    <property type="entry name" value="INTEGRAL MEMBRANE EFFLUX PROTEIN-RELATED"/>
    <property type="match status" value="1"/>
</dbReference>
<organism evidence="8 9">
    <name type="scientific">Nocardia terrae</name>
    <dbReference type="NCBI Taxonomy" id="2675851"/>
    <lineage>
        <taxon>Bacteria</taxon>
        <taxon>Bacillati</taxon>
        <taxon>Actinomycetota</taxon>
        <taxon>Actinomycetes</taxon>
        <taxon>Mycobacteriales</taxon>
        <taxon>Nocardiaceae</taxon>
        <taxon>Nocardia</taxon>
    </lineage>
</organism>
<gene>
    <name evidence="8" type="ORF">GPX89_07825</name>
</gene>